<dbReference type="AlphaFoldDB" id="A0A921GFD7"/>
<dbReference type="EMBL" id="DYWQ01000090">
    <property type="protein sequence ID" value="HJF45297.1"/>
    <property type="molecule type" value="Genomic_DNA"/>
</dbReference>
<reference evidence="2" key="1">
    <citation type="journal article" date="2021" name="PeerJ">
        <title>Extensive microbial diversity within the chicken gut microbiome revealed by metagenomics and culture.</title>
        <authorList>
            <person name="Gilroy R."/>
            <person name="Ravi A."/>
            <person name="Getino M."/>
            <person name="Pursley I."/>
            <person name="Horton D.L."/>
            <person name="Alikhan N.F."/>
            <person name="Baker D."/>
            <person name="Gharbi K."/>
            <person name="Hall N."/>
            <person name="Watson M."/>
            <person name="Adriaenssens E.M."/>
            <person name="Foster-Nyarko E."/>
            <person name="Jarju S."/>
            <person name="Secka A."/>
            <person name="Antonio M."/>
            <person name="Oren A."/>
            <person name="Chaudhuri R.R."/>
            <person name="La Ragione R."/>
            <person name="Hildebrand F."/>
            <person name="Pallen M.J."/>
        </authorList>
    </citation>
    <scope>NUCLEOTIDE SEQUENCE</scope>
    <source>
        <strain evidence="2">CHK124-7917</strain>
    </source>
</reference>
<proteinExistence type="predicted"/>
<name>A0A921GFD7_9ACTN</name>
<dbReference type="RefSeq" id="WP_274959096.1">
    <property type="nucleotide sequence ID" value="NZ_DYWQ01000090.1"/>
</dbReference>
<dbReference type="InterPro" id="IPR011256">
    <property type="entry name" value="Reg_factor_effector_dom_sf"/>
</dbReference>
<comment type="caution">
    <text evidence="2">The sequence shown here is derived from an EMBL/GenBank/DDBJ whole genome shotgun (WGS) entry which is preliminary data.</text>
</comment>
<protein>
    <submittedName>
        <fullName evidence="2">GyrI-like domain-containing protein</fullName>
    </submittedName>
</protein>
<feature type="domain" description="AraC effector-binding" evidence="1">
    <location>
        <begin position="1"/>
        <end position="162"/>
    </location>
</feature>
<evidence type="ECO:0000259" key="1">
    <source>
        <dbReference type="SMART" id="SM00871"/>
    </source>
</evidence>
<dbReference type="InterPro" id="IPR029442">
    <property type="entry name" value="GyrI-like"/>
</dbReference>
<organism evidence="2 3">
    <name type="scientific">Thermophilibacter provencensis</name>
    <dbReference type="NCBI Taxonomy" id="1852386"/>
    <lineage>
        <taxon>Bacteria</taxon>
        <taxon>Bacillati</taxon>
        <taxon>Actinomycetota</taxon>
        <taxon>Coriobacteriia</taxon>
        <taxon>Coriobacteriales</taxon>
        <taxon>Atopobiaceae</taxon>
        <taxon>Thermophilibacter</taxon>
    </lineage>
</organism>
<evidence type="ECO:0000313" key="2">
    <source>
        <dbReference type="EMBL" id="HJF45297.1"/>
    </source>
</evidence>
<dbReference type="Pfam" id="PF06445">
    <property type="entry name" value="GyrI-like"/>
    <property type="match status" value="1"/>
</dbReference>
<dbReference type="Gene3D" id="3.20.80.10">
    <property type="entry name" value="Regulatory factor, effector binding domain"/>
    <property type="match status" value="1"/>
</dbReference>
<reference evidence="2" key="2">
    <citation type="submission" date="2021-09" db="EMBL/GenBank/DDBJ databases">
        <authorList>
            <person name="Gilroy R."/>
        </authorList>
    </citation>
    <scope>NUCLEOTIDE SEQUENCE</scope>
    <source>
        <strain evidence="2">CHK124-7917</strain>
    </source>
</reference>
<dbReference type="SMART" id="SM00871">
    <property type="entry name" value="AraC_E_bind"/>
    <property type="match status" value="1"/>
</dbReference>
<gene>
    <name evidence="2" type="ORF">K8U72_05875</name>
</gene>
<dbReference type="SUPFAM" id="SSF55136">
    <property type="entry name" value="Probable bacterial effector-binding domain"/>
    <property type="match status" value="1"/>
</dbReference>
<evidence type="ECO:0000313" key="3">
    <source>
        <dbReference type="Proteomes" id="UP000697330"/>
    </source>
</evidence>
<sequence>MEYRIQEMPAFRFAGVAARVPMQFEGENPAIARLAGSITEEQRAEMHRLMDLDPREVVNVSWDSDADFQREEGELTHLIGVLTTRPAAEVGAGLATLEAAAGTWAVFPSDGPFPEAMQQATADIYGTWLATAPYELDGFRMFSFSRVRDDGTAYSEVWVPVRPRSGR</sequence>
<accession>A0A921GFD7</accession>
<dbReference type="InterPro" id="IPR010499">
    <property type="entry name" value="AraC_E-bd"/>
</dbReference>
<dbReference type="Proteomes" id="UP000697330">
    <property type="component" value="Unassembled WGS sequence"/>
</dbReference>